<accession>A0ABP1IKH2</accession>
<protein>
    <submittedName>
        <fullName evidence="2">Hypothetical_protein</fullName>
    </submittedName>
</protein>
<comment type="caution">
    <text evidence="2">The sequence shown here is derived from an EMBL/GenBank/DDBJ whole genome shotgun (WGS) entry which is preliminary data.</text>
</comment>
<reference evidence="2 3" key="1">
    <citation type="submission" date="2024-07" db="EMBL/GenBank/DDBJ databases">
        <authorList>
            <person name="Akdeniz Z."/>
        </authorList>
    </citation>
    <scope>NUCLEOTIDE SEQUENCE [LARGE SCALE GENOMIC DNA]</scope>
</reference>
<feature type="coiled-coil region" evidence="1">
    <location>
        <begin position="233"/>
        <end position="503"/>
    </location>
</feature>
<name>A0ABP1IKH2_9EUKA</name>
<keyword evidence="1" id="KW-0175">Coiled coil</keyword>
<evidence type="ECO:0000313" key="2">
    <source>
        <dbReference type="EMBL" id="CAL6018081.1"/>
    </source>
</evidence>
<proteinExistence type="predicted"/>
<dbReference type="EMBL" id="CAXDID020000080">
    <property type="protein sequence ID" value="CAL6018081.1"/>
    <property type="molecule type" value="Genomic_DNA"/>
</dbReference>
<feature type="coiled-coil region" evidence="1">
    <location>
        <begin position="160"/>
        <end position="187"/>
    </location>
</feature>
<feature type="coiled-coil region" evidence="1">
    <location>
        <begin position="95"/>
        <end position="129"/>
    </location>
</feature>
<sequence length="627" mass="73191">MNLGDLSRVSQTDIYDISPVTVDQINQNQQDLSMKLQEIYNKKAINTGISKCQNGIETSKQNKLGIYKQIYSKSTQCDEPAQCAQVQSTELQLQIIEHQSEIQDYKILVQQLQNEITTVKQQKVILQQSYQQQQKSINNEVKPDSVNIPRQELINLTKDQAIHKKQILDLQKQVKSLEQQLSLEVNKQEIIKIEMSKKKELQLSTSNYCEYTPQSSNQFVQTNDCFTDLMNQINDSEKTINEGKQTISNQNEQLKQMNETVKQKDTEINSLQTQVTKSKDELTICTHIKNQLESDIQNLKLTFGEVKKQHQKEVEKLSNSERNLFSQNEKLKTELKNIQIQCSAVANERNALEKELQATKQVLNETLNTNKQQKQLIETQTLKIEEVENNIKQKQIENKYLNEQKELLTKENNTLKELKQTHETKIKELTHSNHHQKCEIECLQHQTKLLSDENTTLQQEQQNIINVYNTLQDELLSQKDEQIKLLKAQLQEKEQEIVLIEEFYKQNEMTLKAQKDQIAENEEIDQYSNIVTQCQLQSQQQQEQQNNLLSVILQEVRSIKTNRSQLDLNTLTNSQYQLESEQQILQLFDSQIERQHSYKSTNIKKSASTVQFNELSNVEYTDDQKLE</sequence>
<evidence type="ECO:0000313" key="3">
    <source>
        <dbReference type="Proteomes" id="UP001642409"/>
    </source>
</evidence>
<dbReference type="Proteomes" id="UP001642409">
    <property type="component" value="Unassembled WGS sequence"/>
</dbReference>
<evidence type="ECO:0000256" key="1">
    <source>
        <dbReference type="SAM" id="Coils"/>
    </source>
</evidence>
<keyword evidence="3" id="KW-1185">Reference proteome</keyword>
<gene>
    <name evidence="2" type="ORF">HINF_LOCUS26292</name>
</gene>
<organism evidence="2 3">
    <name type="scientific">Hexamita inflata</name>
    <dbReference type="NCBI Taxonomy" id="28002"/>
    <lineage>
        <taxon>Eukaryota</taxon>
        <taxon>Metamonada</taxon>
        <taxon>Diplomonadida</taxon>
        <taxon>Hexamitidae</taxon>
        <taxon>Hexamitinae</taxon>
        <taxon>Hexamita</taxon>
    </lineage>
</organism>